<evidence type="ECO:0000256" key="2">
    <source>
        <dbReference type="ARBA" id="ARBA00022553"/>
    </source>
</evidence>
<comment type="subcellular location">
    <subcellularLocation>
        <location evidence="6">Cell membrane</location>
        <topology evidence="6">Single-pass membrane protein</topology>
    </subcellularLocation>
</comment>
<dbReference type="PIRSF" id="PIRSF006091">
    <property type="entry name" value="E_trnsport_RnfG"/>
    <property type="match status" value="1"/>
</dbReference>
<dbReference type="PANTHER" id="PTHR36118:SF1">
    <property type="entry name" value="ION-TRANSLOCATING OXIDOREDUCTASE COMPLEX SUBUNIT G"/>
    <property type="match status" value="1"/>
</dbReference>
<evidence type="ECO:0000259" key="7">
    <source>
        <dbReference type="SMART" id="SM00900"/>
    </source>
</evidence>
<evidence type="ECO:0000313" key="9">
    <source>
        <dbReference type="Proteomes" id="UP000265882"/>
    </source>
</evidence>
<feature type="modified residue" description="FMN phosphoryl threonine" evidence="6">
    <location>
        <position position="181"/>
    </location>
</feature>
<accession>A0A3A4P4S0</accession>
<name>A0A3A4P4S0_ABYX5</name>
<evidence type="ECO:0000256" key="5">
    <source>
        <dbReference type="ARBA" id="ARBA00022982"/>
    </source>
</evidence>
<dbReference type="Gene3D" id="3.90.1010.20">
    <property type="match status" value="1"/>
</dbReference>
<dbReference type="PANTHER" id="PTHR36118">
    <property type="entry name" value="ION-TRANSLOCATING OXIDOREDUCTASE COMPLEX SUBUNIT G"/>
    <property type="match status" value="1"/>
</dbReference>
<keyword evidence="6" id="KW-0472">Membrane</keyword>
<keyword evidence="1 6" id="KW-0813">Transport</keyword>
<dbReference type="InterPro" id="IPR010209">
    <property type="entry name" value="Ion_transpt_RnfG/RsxG"/>
</dbReference>
<evidence type="ECO:0000256" key="6">
    <source>
        <dbReference type="HAMAP-Rule" id="MF_00479"/>
    </source>
</evidence>
<gene>
    <name evidence="6" type="primary">rnfG</name>
    <name evidence="8" type="ORF">C4520_07555</name>
</gene>
<protein>
    <recommendedName>
        <fullName evidence="6">Ion-translocating oxidoreductase complex subunit G</fullName>
        <ecNumber evidence="6">7.-.-.-</ecNumber>
    </recommendedName>
    <alternativeName>
        <fullName evidence="6">Rnf electron transport complex subunit G</fullName>
    </alternativeName>
</protein>
<dbReference type="HAMAP" id="MF_00479">
    <property type="entry name" value="RsxG_RnfG"/>
    <property type="match status" value="1"/>
</dbReference>
<keyword evidence="2 6" id="KW-0597">Phosphoprotein</keyword>
<keyword evidence="6" id="KW-1278">Translocase</keyword>
<dbReference type="InterPro" id="IPR007329">
    <property type="entry name" value="FMN-bd"/>
</dbReference>
<organism evidence="8 9">
    <name type="scientific">Abyssobacteria bacterium (strain SURF_5)</name>
    <dbReference type="NCBI Taxonomy" id="2093360"/>
    <lineage>
        <taxon>Bacteria</taxon>
        <taxon>Pseudomonadati</taxon>
        <taxon>Candidatus Hydrogenedentota</taxon>
        <taxon>Candidatus Abyssobacteria</taxon>
    </lineage>
</organism>
<evidence type="ECO:0000256" key="4">
    <source>
        <dbReference type="ARBA" id="ARBA00022643"/>
    </source>
</evidence>
<sequence>MHGAAPIWRESFVNIYFRLSLLLFLICAIAAGALAIVNSMTYQQIMQNEESKERILRGRALAGAEKGPQVVFDDKPVRINETNYYIGRLDDEIVGATFTTVTNQGYGGPIEIVIGMNDDRITGVMIKSSSETPGLGANASAVKYGESEPWFLAQFKNLEPEHVSLKKDDPAGAIDAITAATITSRAITNAVREEAKEFESVWPQLLEQKKYVSTN</sequence>
<dbReference type="Proteomes" id="UP000265882">
    <property type="component" value="Unassembled WGS sequence"/>
</dbReference>
<comment type="similarity">
    <text evidence="6">Belongs to the RnfG family.</text>
</comment>
<comment type="subunit">
    <text evidence="6">The complex is composed of six subunits: RnfA, RnfB, RnfC, RnfD, RnfE and RnfG.</text>
</comment>
<reference evidence="8 9" key="1">
    <citation type="journal article" date="2017" name="ISME J.">
        <title>Energy and carbon metabolisms in a deep terrestrial subsurface fluid microbial community.</title>
        <authorList>
            <person name="Momper L."/>
            <person name="Jungbluth S.P."/>
            <person name="Lee M.D."/>
            <person name="Amend J.P."/>
        </authorList>
    </citation>
    <scope>NUCLEOTIDE SEQUENCE [LARGE SCALE GENOMIC DNA]</scope>
    <source>
        <strain evidence="8">SURF_5</strain>
    </source>
</reference>
<evidence type="ECO:0000256" key="3">
    <source>
        <dbReference type="ARBA" id="ARBA00022630"/>
    </source>
</evidence>
<dbReference type="NCBIfam" id="TIGR01947">
    <property type="entry name" value="rnfG"/>
    <property type="match status" value="1"/>
</dbReference>
<comment type="function">
    <text evidence="6">Part of a membrane-bound complex that couples electron transfer with translocation of ions across the membrane.</text>
</comment>
<keyword evidence="6" id="KW-0812">Transmembrane</keyword>
<comment type="caution">
    <text evidence="8">The sequence shown here is derived from an EMBL/GenBank/DDBJ whole genome shotgun (WGS) entry which is preliminary data.</text>
</comment>
<keyword evidence="3 6" id="KW-0285">Flavoprotein</keyword>
<dbReference type="AlphaFoldDB" id="A0A3A4P4S0"/>
<dbReference type="Pfam" id="PF04205">
    <property type="entry name" value="FMN_bind"/>
    <property type="match status" value="1"/>
</dbReference>
<comment type="cofactor">
    <cofactor evidence="6">
        <name>FMN</name>
        <dbReference type="ChEBI" id="CHEBI:58210"/>
    </cofactor>
</comment>
<keyword evidence="4 6" id="KW-0288">FMN</keyword>
<dbReference type="GO" id="GO:0022900">
    <property type="term" value="P:electron transport chain"/>
    <property type="evidence" value="ECO:0007669"/>
    <property type="project" value="UniProtKB-UniRule"/>
</dbReference>
<feature type="domain" description="FMN-binding" evidence="7">
    <location>
        <begin position="105"/>
        <end position="198"/>
    </location>
</feature>
<keyword evidence="5 6" id="KW-0249">Electron transport</keyword>
<dbReference type="SMART" id="SM00900">
    <property type="entry name" value="FMN_bind"/>
    <property type="match status" value="1"/>
</dbReference>
<dbReference type="GO" id="GO:0010181">
    <property type="term" value="F:FMN binding"/>
    <property type="evidence" value="ECO:0007669"/>
    <property type="project" value="InterPro"/>
</dbReference>
<dbReference type="GO" id="GO:0005886">
    <property type="term" value="C:plasma membrane"/>
    <property type="evidence" value="ECO:0007669"/>
    <property type="project" value="UniProtKB-SubCell"/>
</dbReference>
<proteinExistence type="inferred from homology"/>
<dbReference type="EMBL" id="QZKU01000053">
    <property type="protein sequence ID" value="RJP22871.1"/>
    <property type="molecule type" value="Genomic_DNA"/>
</dbReference>
<keyword evidence="6" id="KW-1003">Cell membrane</keyword>
<evidence type="ECO:0000256" key="1">
    <source>
        <dbReference type="ARBA" id="ARBA00022448"/>
    </source>
</evidence>
<evidence type="ECO:0000313" key="8">
    <source>
        <dbReference type="EMBL" id="RJP22871.1"/>
    </source>
</evidence>
<dbReference type="GO" id="GO:0009055">
    <property type="term" value="F:electron transfer activity"/>
    <property type="evidence" value="ECO:0007669"/>
    <property type="project" value="InterPro"/>
</dbReference>
<dbReference type="EC" id="7.-.-.-" evidence="6"/>
<keyword evidence="6" id="KW-1133">Transmembrane helix</keyword>